<dbReference type="OrthoDB" id="6144460at2759"/>
<proteinExistence type="predicted"/>
<accession>A0A6J8A667</accession>
<gene>
    <name evidence="1" type="ORF">MCOR_4066</name>
</gene>
<organism evidence="1 2">
    <name type="scientific">Mytilus coruscus</name>
    <name type="common">Sea mussel</name>
    <dbReference type="NCBI Taxonomy" id="42192"/>
    <lineage>
        <taxon>Eukaryota</taxon>
        <taxon>Metazoa</taxon>
        <taxon>Spiralia</taxon>
        <taxon>Lophotrochozoa</taxon>
        <taxon>Mollusca</taxon>
        <taxon>Bivalvia</taxon>
        <taxon>Autobranchia</taxon>
        <taxon>Pteriomorphia</taxon>
        <taxon>Mytilida</taxon>
        <taxon>Mytiloidea</taxon>
        <taxon>Mytilidae</taxon>
        <taxon>Mytilinae</taxon>
        <taxon>Mytilus</taxon>
    </lineage>
</organism>
<dbReference type="Proteomes" id="UP000507470">
    <property type="component" value="Unassembled WGS sequence"/>
</dbReference>
<dbReference type="EMBL" id="CACVKT020000734">
    <property type="protein sequence ID" value="CAC5362244.1"/>
    <property type="molecule type" value="Genomic_DNA"/>
</dbReference>
<sequence>MRQIGANGKKTQITINTMGNTQTLNTYAINGLQVSNAFTPFDVATGPSGSPHVKKASQGWILWIVIRETQGNSFKVNRVHLQREGIDETQLDILMKSINFDFPERIIEDKKENSMEDNRFMRQVEKSIKLDEDGHYYIILPFRNNEVCFQNNSEQCLQRLNSLKRKFFKNHRFEQDYLDLLNKIVERGYAEPVPSDDLDRNDGKVWYLPHHGVYHPQRPEKICVVFDCSARNLCVSLNNTLLQGPNLANNL</sequence>
<evidence type="ECO:0000313" key="1">
    <source>
        <dbReference type="EMBL" id="CAC5362244.1"/>
    </source>
</evidence>
<protein>
    <submittedName>
        <fullName evidence="1">Uncharacterized protein</fullName>
    </submittedName>
</protein>
<reference evidence="1 2" key="1">
    <citation type="submission" date="2020-06" db="EMBL/GenBank/DDBJ databases">
        <authorList>
            <person name="Li R."/>
            <person name="Bekaert M."/>
        </authorList>
    </citation>
    <scope>NUCLEOTIDE SEQUENCE [LARGE SCALE GENOMIC DNA]</scope>
    <source>
        <strain evidence="2">wild</strain>
    </source>
</reference>
<evidence type="ECO:0000313" key="2">
    <source>
        <dbReference type="Proteomes" id="UP000507470"/>
    </source>
</evidence>
<dbReference type="PANTHER" id="PTHR47331:SF1">
    <property type="entry name" value="GAG-LIKE PROTEIN"/>
    <property type="match status" value="1"/>
</dbReference>
<name>A0A6J8A667_MYTCO</name>
<dbReference type="PANTHER" id="PTHR47331">
    <property type="entry name" value="PHD-TYPE DOMAIN-CONTAINING PROTEIN"/>
    <property type="match status" value="1"/>
</dbReference>
<keyword evidence="2" id="KW-1185">Reference proteome</keyword>
<dbReference type="AlphaFoldDB" id="A0A6J8A667"/>